<dbReference type="Proteomes" id="UP000185696">
    <property type="component" value="Unassembled WGS sequence"/>
</dbReference>
<sequence length="132" mass="13432">MRSAENVLWRVEDRRRPSAAPTPWAPKSFSRTPAVFAPHPPLASGGWYSGTGQETAGAGRVPLGAPADRSAVAALLLTLLFGPLGLGYLSRAAGVLAGAASVGLLVVAGVGALAVLWPLAMVVSVIATANRH</sequence>
<protein>
    <submittedName>
        <fullName evidence="2">Uncharacterized protein</fullName>
    </submittedName>
</protein>
<proteinExistence type="predicted"/>
<evidence type="ECO:0000313" key="2">
    <source>
        <dbReference type="EMBL" id="OLF05584.1"/>
    </source>
</evidence>
<evidence type="ECO:0000256" key="1">
    <source>
        <dbReference type="SAM" id="Phobius"/>
    </source>
</evidence>
<feature type="transmembrane region" description="Helical" evidence="1">
    <location>
        <begin position="70"/>
        <end position="89"/>
    </location>
</feature>
<keyword evidence="1" id="KW-1133">Transmembrane helix</keyword>
<evidence type="ECO:0000313" key="3">
    <source>
        <dbReference type="Proteomes" id="UP000185696"/>
    </source>
</evidence>
<comment type="caution">
    <text evidence="2">The sequence shown here is derived from an EMBL/GenBank/DDBJ whole genome shotgun (WGS) entry which is preliminary data.</text>
</comment>
<name>A0A7Z0WFG4_9PSEU</name>
<gene>
    <name evidence="2" type="ORF">BLA60_35495</name>
</gene>
<dbReference type="AlphaFoldDB" id="A0A7Z0WFG4"/>
<dbReference type="EMBL" id="MSIF01000027">
    <property type="protein sequence ID" value="OLF05584.1"/>
    <property type="molecule type" value="Genomic_DNA"/>
</dbReference>
<keyword evidence="1" id="KW-0472">Membrane</keyword>
<feature type="transmembrane region" description="Helical" evidence="1">
    <location>
        <begin position="95"/>
        <end position="127"/>
    </location>
</feature>
<keyword evidence="3" id="KW-1185">Reference proteome</keyword>
<keyword evidence="1" id="KW-0812">Transmembrane</keyword>
<organism evidence="2 3">
    <name type="scientific">Actinophytocola xinjiangensis</name>
    <dbReference type="NCBI Taxonomy" id="485602"/>
    <lineage>
        <taxon>Bacteria</taxon>
        <taxon>Bacillati</taxon>
        <taxon>Actinomycetota</taxon>
        <taxon>Actinomycetes</taxon>
        <taxon>Pseudonocardiales</taxon>
        <taxon>Pseudonocardiaceae</taxon>
    </lineage>
</organism>
<dbReference type="RefSeq" id="WP_075137452.1">
    <property type="nucleotide sequence ID" value="NZ_MSIF01000027.1"/>
</dbReference>
<accession>A0A7Z0WFG4</accession>
<reference evidence="2 3" key="1">
    <citation type="submission" date="2016-12" db="EMBL/GenBank/DDBJ databases">
        <title>The draft genome sequence of Actinophytocola xinjiangensis.</title>
        <authorList>
            <person name="Wang W."/>
            <person name="Yuan L."/>
        </authorList>
    </citation>
    <scope>NUCLEOTIDE SEQUENCE [LARGE SCALE GENOMIC DNA]</scope>
    <source>
        <strain evidence="2 3">CGMCC 4.4663</strain>
    </source>
</reference>